<dbReference type="AlphaFoldDB" id="A0A291HNI6"/>
<protein>
    <submittedName>
        <fullName evidence="7">Integrase</fullName>
    </submittedName>
</protein>
<dbReference type="Gene3D" id="1.10.10.60">
    <property type="entry name" value="Homeodomain-like"/>
    <property type="match status" value="1"/>
</dbReference>
<dbReference type="GO" id="GO:0032196">
    <property type="term" value="P:transposition"/>
    <property type="evidence" value="ECO:0007669"/>
    <property type="project" value="UniProtKB-KW"/>
</dbReference>
<dbReference type="InterPro" id="IPR054353">
    <property type="entry name" value="IstA-like_C"/>
</dbReference>
<dbReference type="Proteomes" id="UP000217763">
    <property type="component" value="Chromosome"/>
</dbReference>
<feature type="domain" description="HTH IS21-type" evidence="5">
    <location>
        <begin position="5"/>
        <end position="67"/>
    </location>
</feature>
<dbReference type="EMBL" id="CP012621">
    <property type="protein sequence ID" value="ATG75367.1"/>
    <property type="molecule type" value="Genomic_DNA"/>
</dbReference>
<dbReference type="InterPro" id="IPR012337">
    <property type="entry name" value="RNaseH-like_sf"/>
</dbReference>
<evidence type="ECO:0000259" key="5">
    <source>
        <dbReference type="PROSITE" id="PS50531"/>
    </source>
</evidence>
<dbReference type="PROSITE" id="PS50994">
    <property type="entry name" value="INTEGRASE"/>
    <property type="match status" value="1"/>
</dbReference>
<evidence type="ECO:0000256" key="4">
    <source>
        <dbReference type="ARBA" id="ARBA00023172"/>
    </source>
</evidence>
<sequence>MQSREDFHMIKQLRAQGAHIVDIAHRIGCSERTVRRYLALPAPPTAKPRTPRGSKLDPFKPYIDALLGQDVWNAEVIRQLLLERGYDGCITLIRRYIQPRRSLRACKQTVRYETIPGEQLQHDWGQIRTEMAGRLCTVNFAVNVLGYSRHFHVWAGPSQDAEHTYESLVQAFRYFGGVPNRVLVDNQKAAVLRHDSGGQVTFNPGFLALANHYSFTARACRPQRPRTKGKTERMVGYVKHHFFQRYRRFDSYAHLNQLLEQWLNSYASQRILRQFQQSPAQRFEEERHSLKPRPATDFDTRYYDIRHVGWDAYIDVRGNRYSVPAECCGQRVTIRISLDGELTIYDIRGQEVARHRMIDRKQGWQTVAEHHEPLWQEVMPVQQRSLAVYEEVLR</sequence>
<dbReference type="InterPro" id="IPR036397">
    <property type="entry name" value="RNaseH_sf"/>
</dbReference>
<accession>A0A291HNI6</accession>
<keyword evidence="2" id="KW-0815">Transposition</keyword>
<reference evidence="7" key="2">
    <citation type="submission" date="2015-09" db="EMBL/GenBank/DDBJ databases">
        <authorList>
            <person name="Jackson K.R."/>
            <person name="Lunt B.L."/>
            <person name="Fisher J.N.B."/>
            <person name="Gardner A.V."/>
            <person name="Bailey M.E."/>
            <person name="Deus L.M."/>
            <person name="Earl A.S."/>
            <person name="Gibby P.D."/>
            <person name="Hartmann K.A."/>
            <person name="Liu J.E."/>
            <person name="Manci A.M."/>
            <person name="Nielsen D.A."/>
            <person name="Solomon M.B."/>
            <person name="Breakwell D.P."/>
            <person name="Burnett S.H."/>
            <person name="Grose J.H."/>
        </authorList>
    </citation>
    <scope>NUCLEOTIDE SEQUENCE [LARGE SCALE GENOMIC DNA]</scope>
    <source>
        <strain evidence="7">F13-1</strain>
    </source>
</reference>
<feature type="domain" description="Integrase catalytic" evidence="6">
    <location>
        <begin position="112"/>
        <end position="287"/>
    </location>
</feature>
<comment type="similarity">
    <text evidence="1">Belongs to the transposase IS21/IS408/IS1162 family.</text>
</comment>
<dbReference type="PROSITE" id="PS50531">
    <property type="entry name" value="HTH_IS21"/>
    <property type="match status" value="1"/>
</dbReference>
<keyword evidence="9" id="KW-1185">Reference proteome</keyword>
<evidence type="ECO:0000256" key="2">
    <source>
        <dbReference type="ARBA" id="ARBA00022578"/>
    </source>
</evidence>
<dbReference type="PANTHER" id="PTHR35004:SF7">
    <property type="entry name" value="INTEGRASE PROTEIN"/>
    <property type="match status" value="1"/>
</dbReference>
<dbReference type="Pfam" id="PF22483">
    <property type="entry name" value="Mu-transpos_C_2"/>
    <property type="match status" value="1"/>
</dbReference>
<dbReference type="SUPFAM" id="SSF53098">
    <property type="entry name" value="Ribonuclease H-like"/>
    <property type="match status" value="1"/>
</dbReference>
<evidence type="ECO:0000313" key="7">
    <source>
        <dbReference type="EMBL" id="ATG73704.1"/>
    </source>
</evidence>
<dbReference type="GO" id="GO:0015074">
    <property type="term" value="P:DNA integration"/>
    <property type="evidence" value="ECO:0007669"/>
    <property type="project" value="InterPro"/>
</dbReference>
<evidence type="ECO:0000259" key="6">
    <source>
        <dbReference type="PROSITE" id="PS50994"/>
    </source>
</evidence>
<dbReference type="InterPro" id="IPR017894">
    <property type="entry name" value="HTH_IS21_transposase_type"/>
</dbReference>
<reference evidence="9" key="1">
    <citation type="submission" date="2015-09" db="EMBL/GenBank/DDBJ databases">
        <authorList>
            <person name="Shao Z."/>
            <person name="Wang L."/>
        </authorList>
    </citation>
    <scope>NUCLEOTIDE SEQUENCE [LARGE SCALE GENOMIC DNA]</scope>
    <source>
        <strain evidence="9">F13-1</strain>
    </source>
</reference>
<dbReference type="GO" id="GO:0003677">
    <property type="term" value="F:DNA binding"/>
    <property type="evidence" value="ECO:0007669"/>
    <property type="project" value="UniProtKB-KW"/>
</dbReference>
<keyword evidence="3" id="KW-0238">DNA-binding</keyword>
<gene>
    <name evidence="7" type="ORF">AN401_07385</name>
    <name evidence="8" type="ORF">AN401_17165</name>
</gene>
<dbReference type="PANTHER" id="PTHR35004">
    <property type="entry name" value="TRANSPOSASE RV3428C-RELATED"/>
    <property type="match status" value="1"/>
</dbReference>
<evidence type="ECO:0000313" key="9">
    <source>
        <dbReference type="Proteomes" id="UP000217763"/>
    </source>
</evidence>
<dbReference type="KEGG" id="zdf:AN401_07385"/>
<dbReference type="RefSeq" id="WP_096778973.1">
    <property type="nucleotide sequence ID" value="NZ_CP012621.1"/>
</dbReference>
<dbReference type="Gene3D" id="3.30.420.10">
    <property type="entry name" value="Ribonuclease H-like superfamily/Ribonuclease H"/>
    <property type="match status" value="1"/>
</dbReference>
<dbReference type="KEGG" id="zdf:AN401_17165"/>
<name>A0A291HNI6_9GAMM</name>
<evidence type="ECO:0000313" key="8">
    <source>
        <dbReference type="EMBL" id="ATG75367.1"/>
    </source>
</evidence>
<dbReference type="EMBL" id="CP012621">
    <property type="protein sequence ID" value="ATG73704.1"/>
    <property type="molecule type" value="Genomic_DNA"/>
</dbReference>
<dbReference type="NCBIfam" id="NF033546">
    <property type="entry name" value="transpos_IS21"/>
    <property type="match status" value="1"/>
</dbReference>
<dbReference type="InterPro" id="IPR001584">
    <property type="entry name" value="Integrase_cat-core"/>
</dbReference>
<dbReference type="GO" id="GO:0006310">
    <property type="term" value="P:DNA recombination"/>
    <property type="evidence" value="ECO:0007669"/>
    <property type="project" value="UniProtKB-KW"/>
</dbReference>
<evidence type="ECO:0000256" key="1">
    <source>
        <dbReference type="ARBA" id="ARBA00009277"/>
    </source>
</evidence>
<dbReference type="Pfam" id="PF00665">
    <property type="entry name" value="rve"/>
    <property type="match status" value="1"/>
</dbReference>
<evidence type="ECO:0000256" key="3">
    <source>
        <dbReference type="ARBA" id="ARBA00023125"/>
    </source>
</evidence>
<organism evidence="7 9">
    <name type="scientific">Zobellella denitrificans</name>
    <dbReference type="NCBI Taxonomy" id="347534"/>
    <lineage>
        <taxon>Bacteria</taxon>
        <taxon>Pseudomonadati</taxon>
        <taxon>Pseudomonadota</taxon>
        <taxon>Gammaproteobacteria</taxon>
        <taxon>Aeromonadales</taxon>
        <taxon>Aeromonadaceae</taxon>
        <taxon>Zobellella</taxon>
    </lineage>
</organism>
<keyword evidence="4" id="KW-0233">DNA recombination</keyword>
<proteinExistence type="inferred from homology"/>